<dbReference type="OrthoDB" id="2571097at2759"/>
<dbReference type="Proteomes" id="UP000006757">
    <property type="component" value="Unassembled WGS sequence"/>
</dbReference>
<gene>
    <name evidence="2" type="ORF">A1Q2_06591</name>
</gene>
<comment type="caution">
    <text evidence="2">The sequence shown here is derived from an EMBL/GenBank/DDBJ whole genome shotgun (WGS) entry which is preliminary data.</text>
</comment>
<organism evidence="2 3">
    <name type="scientific">Trichosporon asahii var. asahii (strain CBS 8904)</name>
    <name type="common">Yeast</name>
    <dbReference type="NCBI Taxonomy" id="1220162"/>
    <lineage>
        <taxon>Eukaryota</taxon>
        <taxon>Fungi</taxon>
        <taxon>Dikarya</taxon>
        <taxon>Basidiomycota</taxon>
        <taxon>Agaricomycotina</taxon>
        <taxon>Tremellomycetes</taxon>
        <taxon>Trichosporonales</taxon>
        <taxon>Trichosporonaceae</taxon>
        <taxon>Trichosporon</taxon>
    </lineage>
</organism>
<reference evidence="2 3" key="1">
    <citation type="journal article" date="2012" name="Eukaryot. Cell">
        <title>Genome sequence of the Trichosporon asahii environmental strain CBS 8904.</title>
        <authorList>
            <person name="Yang R.Y."/>
            <person name="Li H.T."/>
            <person name="Zhu H."/>
            <person name="Zhou G.P."/>
            <person name="Wang M."/>
            <person name="Wang L."/>
        </authorList>
    </citation>
    <scope>NUCLEOTIDE SEQUENCE [LARGE SCALE GENOMIC DNA]</scope>
    <source>
        <strain evidence="2 3">CBS 8904</strain>
    </source>
</reference>
<proteinExistence type="predicted"/>
<keyword evidence="3" id="KW-1185">Reference proteome</keyword>
<dbReference type="InParanoid" id="K1VDV0"/>
<feature type="region of interest" description="Disordered" evidence="1">
    <location>
        <begin position="271"/>
        <end position="291"/>
    </location>
</feature>
<evidence type="ECO:0000313" key="2">
    <source>
        <dbReference type="EMBL" id="EKC99050.1"/>
    </source>
</evidence>
<name>K1VDV0_TRIAC</name>
<protein>
    <submittedName>
        <fullName evidence="2">Uncharacterized protein</fullName>
    </submittedName>
</protein>
<dbReference type="EMBL" id="AMBO01000376">
    <property type="protein sequence ID" value="EKC99050.1"/>
    <property type="molecule type" value="Genomic_DNA"/>
</dbReference>
<evidence type="ECO:0000313" key="3">
    <source>
        <dbReference type="Proteomes" id="UP000006757"/>
    </source>
</evidence>
<dbReference type="AlphaFoldDB" id="K1VDV0"/>
<sequence length="291" mass="31230">MLTGSALIKALKAPKEDPNQRKIDLATEAWNDADLLIPRKAEVLADWVLEAWTRSKPGPSSPLLDPKYHQLLIHVYPSCPVAPTAQIGLLSSYIQSVAQAEACSPELAEVVGQSLPLLLRGQKAEAWAEQWGKLVDVLAKKDVAVDALRPVVELVCDQLATSLAGTPNPKKALSSTLLFPVPVLQTVEPLKVAVRALIGENSNAEAGPSKPKLSDPRPVLAAVPHLFSAFVDSTLHNRYTLYGKTSSDRPIDVIVADRVRTARSPIGFSRPTARRLSLSPRSGQSPGCLAG</sequence>
<accession>K1VDV0</accession>
<dbReference type="STRING" id="1220162.K1VDV0"/>
<dbReference type="HOGENOM" id="CLU_957087_0_0_1"/>
<evidence type="ECO:0000256" key="1">
    <source>
        <dbReference type="SAM" id="MobiDB-lite"/>
    </source>
</evidence>